<proteinExistence type="predicted"/>
<dbReference type="InterPro" id="IPR005467">
    <property type="entry name" value="His_kinase_dom"/>
</dbReference>
<dbReference type="GO" id="GO:0005524">
    <property type="term" value="F:ATP binding"/>
    <property type="evidence" value="ECO:0007669"/>
    <property type="project" value="UniProtKB-KW"/>
</dbReference>
<dbReference type="Gene3D" id="3.30.450.40">
    <property type="match status" value="2"/>
</dbReference>
<dbReference type="CDD" id="cd00075">
    <property type="entry name" value="HATPase"/>
    <property type="match status" value="1"/>
</dbReference>
<evidence type="ECO:0000256" key="8">
    <source>
        <dbReference type="ARBA" id="ARBA00023012"/>
    </source>
</evidence>
<comment type="caution">
    <text evidence="12">The sequence shown here is derived from an EMBL/GenBank/DDBJ whole genome shotgun (WGS) entry which is preliminary data.</text>
</comment>
<dbReference type="CDD" id="cd00130">
    <property type="entry name" value="PAS"/>
    <property type="match status" value="1"/>
</dbReference>
<evidence type="ECO:0000256" key="3">
    <source>
        <dbReference type="ARBA" id="ARBA00022553"/>
    </source>
</evidence>
<keyword evidence="7" id="KW-0067">ATP-binding</keyword>
<dbReference type="SMART" id="SM00091">
    <property type="entry name" value="PAS"/>
    <property type="match status" value="1"/>
</dbReference>
<dbReference type="Proteomes" id="UP000287352">
    <property type="component" value="Unassembled WGS sequence"/>
</dbReference>
<dbReference type="PANTHER" id="PTHR43065">
    <property type="entry name" value="SENSOR HISTIDINE KINASE"/>
    <property type="match status" value="1"/>
</dbReference>
<dbReference type="PANTHER" id="PTHR43065:SF10">
    <property type="entry name" value="PEROXIDE STRESS-ACTIVATED HISTIDINE KINASE MAK3"/>
    <property type="match status" value="1"/>
</dbReference>
<evidence type="ECO:0000313" key="13">
    <source>
        <dbReference type="Proteomes" id="UP000287352"/>
    </source>
</evidence>
<dbReference type="SMART" id="SM00387">
    <property type="entry name" value="HATPase_c"/>
    <property type="match status" value="1"/>
</dbReference>
<gene>
    <name evidence="12" type="ORF">KTT_17850</name>
</gene>
<dbReference type="CDD" id="cd00082">
    <property type="entry name" value="HisKA"/>
    <property type="match status" value="1"/>
</dbReference>
<keyword evidence="6" id="KW-0418">Kinase</keyword>
<comment type="catalytic activity">
    <reaction evidence="1">
        <text>ATP + protein L-histidine = ADP + protein N-phospho-L-histidine.</text>
        <dbReference type="EC" id="2.7.13.3"/>
    </reaction>
</comment>
<dbReference type="SUPFAM" id="SSF47384">
    <property type="entry name" value="Homodimeric domain of signal transducing histidine kinase"/>
    <property type="match status" value="1"/>
</dbReference>
<dbReference type="PROSITE" id="PS50109">
    <property type="entry name" value="HIS_KIN"/>
    <property type="match status" value="1"/>
</dbReference>
<evidence type="ECO:0000259" key="10">
    <source>
        <dbReference type="PROSITE" id="PS50109"/>
    </source>
</evidence>
<evidence type="ECO:0000256" key="4">
    <source>
        <dbReference type="ARBA" id="ARBA00022679"/>
    </source>
</evidence>
<keyword evidence="13" id="KW-1185">Reference proteome</keyword>
<dbReference type="InterPro" id="IPR003661">
    <property type="entry name" value="HisK_dim/P_dom"/>
</dbReference>
<dbReference type="PRINTS" id="PR00344">
    <property type="entry name" value="BCTRLSENSOR"/>
</dbReference>
<dbReference type="EMBL" id="BIFR01000001">
    <property type="protein sequence ID" value="GCE11926.1"/>
    <property type="molecule type" value="Genomic_DNA"/>
</dbReference>
<dbReference type="InterPro" id="IPR036890">
    <property type="entry name" value="HATPase_C_sf"/>
</dbReference>
<evidence type="ECO:0000256" key="5">
    <source>
        <dbReference type="ARBA" id="ARBA00022741"/>
    </source>
</evidence>
<dbReference type="InterPro" id="IPR004358">
    <property type="entry name" value="Sig_transdc_His_kin-like_C"/>
</dbReference>
<dbReference type="SUPFAM" id="SSF55874">
    <property type="entry name" value="ATPase domain of HSP90 chaperone/DNA topoisomerase II/histidine kinase"/>
    <property type="match status" value="1"/>
</dbReference>
<accession>A0A401ZYJ6</accession>
<feature type="compositionally biased region" description="Basic and acidic residues" evidence="9">
    <location>
        <begin position="800"/>
        <end position="817"/>
    </location>
</feature>
<dbReference type="GO" id="GO:0006355">
    <property type="term" value="P:regulation of DNA-templated transcription"/>
    <property type="evidence" value="ECO:0007669"/>
    <property type="project" value="InterPro"/>
</dbReference>
<feature type="domain" description="Histidine kinase" evidence="10">
    <location>
        <begin position="528"/>
        <end position="789"/>
    </location>
</feature>
<dbReference type="InterPro" id="IPR013767">
    <property type="entry name" value="PAS_fold"/>
</dbReference>
<dbReference type="SUPFAM" id="SSF55785">
    <property type="entry name" value="PYP-like sensor domain (PAS domain)"/>
    <property type="match status" value="1"/>
</dbReference>
<evidence type="ECO:0000256" key="6">
    <source>
        <dbReference type="ARBA" id="ARBA00022777"/>
    </source>
</evidence>
<keyword evidence="4" id="KW-0808">Transferase</keyword>
<reference evidence="13" key="1">
    <citation type="submission" date="2018-12" db="EMBL/GenBank/DDBJ databases">
        <title>Tengunoibacter tsumagoiensis gen. nov., sp. nov., Dictyobacter kobayashii sp. nov., D. alpinus sp. nov., and D. joshuensis sp. nov. and description of Dictyobacteraceae fam. nov. within the order Ktedonobacterales isolated from Tengu-no-mugimeshi.</title>
        <authorList>
            <person name="Wang C.M."/>
            <person name="Zheng Y."/>
            <person name="Sakai Y."/>
            <person name="Toyoda A."/>
            <person name="Minakuchi Y."/>
            <person name="Abe K."/>
            <person name="Yokota A."/>
            <person name="Yabe S."/>
        </authorList>
    </citation>
    <scope>NUCLEOTIDE SEQUENCE [LARGE SCALE GENOMIC DNA]</scope>
    <source>
        <strain evidence="13">Uno3</strain>
    </source>
</reference>
<evidence type="ECO:0000256" key="9">
    <source>
        <dbReference type="SAM" id="MobiDB-lite"/>
    </source>
</evidence>
<evidence type="ECO:0000313" key="12">
    <source>
        <dbReference type="EMBL" id="GCE11926.1"/>
    </source>
</evidence>
<dbReference type="SMART" id="SM00388">
    <property type="entry name" value="HisKA"/>
    <property type="match status" value="1"/>
</dbReference>
<protein>
    <recommendedName>
        <fullName evidence="2">histidine kinase</fullName>
        <ecNumber evidence="2">2.7.13.3</ecNumber>
    </recommendedName>
</protein>
<feature type="domain" description="PAS" evidence="11">
    <location>
        <begin position="377"/>
        <end position="430"/>
    </location>
</feature>
<dbReference type="SMART" id="SM00065">
    <property type="entry name" value="GAF"/>
    <property type="match status" value="1"/>
</dbReference>
<dbReference type="PROSITE" id="PS50112">
    <property type="entry name" value="PAS"/>
    <property type="match status" value="1"/>
</dbReference>
<evidence type="ECO:0000259" key="11">
    <source>
        <dbReference type="PROSITE" id="PS50112"/>
    </source>
</evidence>
<dbReference type="Pfam" id="PF02518">
    <property type="entry name" value="HATPase_c"/>
    <property type="match status" value="1"/>
</dbReference>
<dbReference type="InterPro" id="IPR035965">
    <property type="entry name" value="PAS-like_dom_sf"/>
</dbReference>
<evidence type="ECO:0000256" key="7">
    <source>
        <dbReference type="ARBA" id="ARBA00022840"/>
    </source>
</evidence>
<sequence>MDVGQRHEQRSTPEILTALLNELSAITDYRTLRDSIPRRLTLLLNCQCVLLYQRVDETLQLASASFGEKPGWSAALLAVAHINPVRLSSDIPEARAWRERRPVCQPVNQVKSIMVPLLYRQQCIGVLSALRGSLEGSEEEGREDPVPGIWSADDLPLLEAAAGIVALLLENTRLLEHDRMRIHELSLLNSISSQIHCSLYEVERIRSIVTQRVREIASADLCELLGPTPLEGKGDWLTPILCERLFQRFQDQSSPLILERMGQENDGYENGYLLELPIEIKTFFAIPLLSARSFGRSGSASFPHGSGRLSEEANESKILGIIVGGMYRPWKLRQTELTLLQVLASQAGAALENMHLMDEVVEARNEARKLLRQVLDDQRLKELILESIPSGLITTDLEGRIQTFNHAAEAVLGYSSFEVLGQSLHKFLDLRSTFSSLPYAQPPKTPGQPQELLYTSTYTGEVQQGTVTIEDRYDRELVLEVTINPLCNDLGERIGMLVAFTDMTSMHRLEEEKRRLDRLASLGEMAAGVAHEVRNPLASIKTSIQMLQVDLLAEELPGEDSEPSKAGGPIESGDEGAAWVQQSIAVILKEVERLDTIVRDLLLFAKNGQLHRTRCSFPDICQLVLSMLQPRFHAAGIAVHQVYDELVPAWIDRGQIEQVLLNLCLNALQAMSDGGILTLSCRSIAATYAIRQRSDLQGRAYAINAPGSHVSKEASVQQWLECVISDTGVGMTPDQLQHIFQPFYTTKAHGIGLGLAISRRLVEDHGGYLLIESHLGYGATVVMRLPLLTDAYMQALQRAEGGEKEGERHNESDNSHY</sequence>
<evidence type="ECO:0000256" key="1">
    <source>
        <dbReference type="ARBA" id="ARBA00000085"/>
    </source>
</evidence>
<dbReference type="AlphaFoldDB" id="A0A401ZYJ6"/>
<dbReference type="Pfam" id="PF00512">
    <property type="entry name" value="HisKA"/>
    <property type="match status" value="1"/>
</dbReference>
<dbReference type="InterPro" id="IPR003018">
    <property type="entry name" value="GAF"/>
</dbReference>
<dbReference type="Pfam" id="PF00989">
    <property type="entry name" value="PAS"/>
    <property type="match status" value="1"/>
</dbReference>
<keyword evidence="8" id="KW-0902">Two-component regulatory system</keyword>
<dbReference type="Gene3D" id="3.30.565.10">
    <property type="entry name" value="Histidine kinase-like ATPase, C-terminal domain"/>
    <property type="match status" value="1"/>
</dbReference>
<dbReference type="InterPro" id="IPR000014">
    <property type="entry name" value="PAS"/>
</dbReference>
<dbReference type="EC" id="2.7.13.3" evidence="2"/>
<keyword evidence="5" id="KW-0547">Nucleotide-binding</keyword>
<keyword evidence="3" id="KW-0597">Phosphoprotein</keyword>
<organism evidence="12 13">
    <name type="scientific">Tengunoibacter tsumagoiensis</name>
    <dbReference type="NCBI Taxonomy" id="2014871"/>
    <lineage>
        <taxon>Bacteria</taxon>
        <taxon>Bacillati</taxon>
        <taxon>Chloroflexota</taxon>
        <taxon>Ktedonobacteria</taxon>
        <taxon>Ktedonobacterales</taxon>
        <taxon>Dictyobacteraceae</taxon>
        <taxon>Tengunoibacter</taxon>
    </lineage>
</organism>
<evidence type="ECO:0000256" key="2">
    <source>
        <dbReference type="ARBA" id="ARBA00012438"/>
    </source>
</evidence>
<dbReference type="InterPro" id="IPR003594">
    <property type="entry name" value="HATPase_dom"/>
</dbReference>
<dbReference type="NCBIfam" id="TIGR00229">
    <property type="entry name" value="sensory_box"/>
    <property type="match status" value="1"/>
</dbReference>
<dbReference type="Gene3D" id="3.30.450.20">
    <property type="entry name" value="PAS domain"/>
    <property type="match status" value="1"/>
</dbReference>
<dbReference type="GO" id="GO:0000155">
    <property type="term" value="F:phosphorelay sensor kinase activity"/>
    <property type="evidence" value="ECO:0007669"/>
    <property type="project" value="InterPro"/>
</dbReference>
<dbReference type="SUPFAM" id="SSF55781">
    <property type="entry name" value="GAF domain-like"/>
    <property type="match status" value="1"/>
</dbReference>
<name>A0A401ZYJ6_9CHLR</name>
<dbReference type="InterPro" id="IPR036097">
    <property type="entry name" value="HisK_dim/P_sf"/>
</dbReference>
<dbReference type="Gene3D" id="1.10.287.130">
    <property type="match status" value="1"/>
</dbReference>
<feature type="region of interest" description="Disordered" evidence="9">
    <location>
        <begin position="798"/>
        <end position="817"/>
    </location>
</feature>
<dbReference type="InterPro" id="IPR029016">
    <property type="entry name" value="GAF-like_dom_sf"/>
</dbReference>